<dbReference type="Gene3D" id="3.20.20.60">
    <property type="entry name" value="Phosphoenolpyruvate-binding domains"/>
    <property type="match status" value="1"/>
</dbReference>
<feature type="domain" description="Phosphotransferase system enzyme I N-terminal" evidence="24">
    <location>
        <begin position="7"/>
        <end position="129"/>
    </location>
</feature>
<proteinExistence type="inferred from homology"/>
<dbReference type="SUPFAM" id="SSF47831">
    <property type="entry name" value="Enzyme I of the PEP:sugar phosphotransferase system HPr-binding (sub)domain"/>
    <property type="match status" value="1"/>
</dbReference>
<evidence type="ECO:0000313" key="25">
    <source>
        <dbReference type="EMBL" id="GAP37551.1"/>
    </source>
</evidence>
<evidence type="ECO:0000256" key="4">
    <source>
        <dbReference type="ARBA" id="ARBA00004496"/>
    </source>
</evidence>
<dbReference type="InterPro" id="IPR040442">
    <property type="entry name" value="Pyrv_kinase-like_dom_sf"/>
</dbReference>
<feature type="domain" description="PEP-utilising enzyme C-terminal" evidence="23">
    <location>
        <begin position="268"/>
        <end position="560"/>
    </location>
</feature>
<evidence type="ECO:0000256" key="3">
    <source>
        <dbReference type="ARBA" id="ARBA00002728"/>
    </source>
</evidence>
<dbReference type="STRING" id="1547922.ISF6_3496"/>
<evidence type="ECO:0000256" key="6">
    <source>
        <dbReference type="ARBA" id="ARBA00012232"/>
    </source>
</evidence>
<dbReference type="NCBIfam" id="TIGR01417">
    <property type="entry name" value="PTS_I_fam"/>
    <property type="match status" value="1"/>
</dbReference>
<feature type="binding site" evidence="20">
    <location>
        <position position="451"/>
    </location>
    <ligand>
        <name>Mg(2+)</name>
        <dbReference type="ChEBI" id="CHEBI:18420"/>
    </ligand>
</feature>
<keyword evidence="15 17" id="KW-0460">Magnesium</keyword>
<dbReference type="GO" id="GO:0016301">
    <property type="term" value="F:kinase activity"/>
    <property type="evidence" value="ECO:0007669"/>
    <property type="project" value="UniProtKB-KW"/>
</dbReference>
<dbReference type="PROSITE" id="PS00370">
    <property type="entry name" value="PEP_ENZYMES_PHOS_SITE"/>
    <property type="match status" value="1"/>
</dbReference>
<dbReference type="Proteomes" id="UP000037660">
    <property type="component" value="Unassembled WGS sequence"/>
</dbReference>
<evidence type="ECO:0000256" key="16">
    <source>
        <dbReference type="ARBA" id="ARBA00033235"/>
    </source>
</evidence>
<evidence type="ECO:0000256" key="18">
    <source>
        <dbReference type="PIRSR" id="PIRSR000732-1"/>
    </source>
</evidence>
<evidence type="ECO:0000256" key="15">
    <source>
        <dbReference type="ARBA" id="ARBA00022842"/>
    </source>
</evidence>
<dbReference type="GO" id="GO:0046872">
    <property type="term" value="F:metal ion binding"/>
    <property type="evidence" value="ECO:0007669"/>
    <property type="project" value="UniProtKB-KW"/>
</dbReference>
<dbReference type="OrthoDB" id="9765468at2"/>
<keyword evidence="21" id="KW-0175">Coiled coil</keyword>
<comment type="similarity">
    <text evidence="5 17">Belongs to the PEP-utilizing enzyme family.</text>
</comment>
<keyword evidence="12 17" id="KW-0598">Phosphotransferase system</keyword>
<keyword evidence="26" id="KW-1185">Reference proteome</keyword>
<name>A0A0K8P4L6_PISS1</name>
<feature type="active site" description="Tele-phosphohistidine intermediate" evidence="18">
    <location>
        <position position="204"/>
    </location>
</feature>
<dbReference type="Gene3D" id="1.10.274.10">
    <property type="entry name" value="PtsI, HPr-binding domain"/>
    <property type="match status" value="1"/>
</dbReference>
<feature type="binding site" evidence="19">
    <location>
        <begin position="474"/>
        <end position="475"/>
    </location>
    <ligand>
        <name>phosphoenolpyruvate</name>
        <dbReference type="ChEBI" id="CHEBI:58702"/>
    </ligand>
</feature>
<dbReference type="EC" id="2.7.3.9" evidence="6 17"/>
<dbReference type="InterPro" id="IPR008731">
    <property type="entry name" value="PTS_EIN"/>
</dbReference>
<evidence type="ECO:0000256" key="13">
    <source>
        <dbReference type="ARBA" id="ARBA00022723"/>
    </source>
</evidence>
<evidence type="ECO:0000259" key="24">
    <source>
        <dbReference type="Pfam" id="PF05524"/>
    </source>
</evidence>
<accession>A0A0K8P4L6</accession>
<evidence type="ECO:0000256" key="10">
    <source>
        <dbReference type="ARBA" id="ARBA00022597"/>
    </source>
</evidence>
<sequence>MSIQVFGLPVSRGVAIGRAVLVASSRVDVAHYFIDAAETDAEIRRLREARDTVAAELEALQRDLPADAPSELSALLDVHLMLLHDDMLATATKQWIVGRRYNAEWALSAQLEVLARQFDEMEDEYLRERKADLEQVVEQMLRAMARRGAAGGPLAHQLLPGGRDGAGEDALVLVANDISPADMMQFKRSVFAGFVTDVGGKTSHTAIVARSLDIPAVVGAREASRIIRQDDWVVIDGDCGVVIVNPSPIVLEEYRFRQRQSELERVRLARLRHTPAVTLDGEPVELLANIELPSDAPAALEAGAVGVGLFRSEFLFMNRNGALPDEEEQVAAYTQAAQAMNGLPVTIRTVDIGADKPLERMTVNDLRHEHALNPALGLRAIRWSLAEPAMFRRQLRAILRASVHGRVRILIPMVAQLREIRQTLEAIERARAQLAEAGQATGDVQVGAMIEVPAAVLILPTILRHFDFVSIGTNDLIQYTLAVDRSDEAVAHCYDPWHPAVLQMLSTTIGMARAAGKEVCVCGEMAGDPAFTELLLGMGLRSFSMHPARIPLIKQRILRADTRKLAARLPAILAHEEPEQEARRLLQL</sequence>
<evidence type="ECO:0000256" key="2">
    <source>
        <dbReference type="ARBA" id="ARBA00001946"/>
    </source>
</evidence>
<dbReference type="Pfam" id="PF02896">
    <property type="entry name" value="PEP-utilizers_C"/>
    <property type="match status" value="1"/>
</dbReference>
<keyword evidence="9 17" id="KW-0963">Cytoplasm</keyword>
<evidence type="ECO:0000256" key="19">
    <source>
        <dbReference type="PIRSR" id="PIRSR000732-2"/>
    </source>
</evidence>
<evidence type="ECO:0000256" key="8">
    <source>
        <dbReference type="ARBA" id="ARBA00022448"/>
    </source>
</evidence>
<evidence type="ECO:0000256" key="21">
    <source>
        <dbReference type="SAM" id="Coils"/>
    </source>
</evidence>
<keyword evidence="25" id="KW-0670">Pyruvate</keyword>
<keyword evidence="8 17" id="KW-0813">Transport</keyword>
<feature type="coiled-coil region" evidence="21">
    <location>
        <begin position="36"/>
        <end position="63"/>
    </location>
</feature>
<feature type="binding site" evidence="20">
    <location>
        <position position="475"/>
    </location>
    <ligand>
        <name>Mg(2+)</name>
        <dbReference type="ChEBI" id="CHEBI:18420"/>
    </ligand>
</feature>
<evidence type="ECO:0000256" key="14">
    <source>
        <dbReference type="ARBA" id="ARBA00022777"/>
    </source>
</evidence>
<keyword evidence="14 17" id="KW-0418">Kinase</keyword>
<evidence type="ECO:0000256" key="12">
    <source>
        <dbReference type="ARBA" id="ARBA00022683"/>
    </source>
</evidence>
<dbReference type="PRINTS" id="PR01736">
    <property type="entry name" value="PHPHTRNFRASE"/>
</dbReference>
<dbReference type="Gene3D" id="3.50.30.10">
    <property type="entry name" value="Phosphohistidine domain"/>
    <property type="match status" value="1"/>
</dbReference>
<dbReference type="EMBL" id="BBYR01000051">
    <property type="protein sequence ID" value="GAP37551.1"/>
    <property type="molecule type" value="Genomic_DNA"/>
</dbReference>
<feature type="binding site" evidence="19">
    <location>
        <position position="485"/>
    </location>
    <ligand>
        <name>phosphoenolpyruvate</name>
        <dbReference type="ChEBI" id="CHEBI:58702"/>
    </ligand>
</feature>
<feature type="active site" description="Proton donor" evidence="18">
    <location>
        <position position="522"/>
    </location>
</feature>
<feature type="domain" description="PEP-utilising enzyme mobile" evidence="22">
    <location>
        <begin position="170"/>
        <end position="240"/>
    </location>
</feature>
<dbReference type="Pfam" id="PF00391">
    <property type="entry name" value="PEP-utilizers"/>
    <property type="match status" value="1"/>
</dbReference>
<evidence type="ECO:0000256" key="11">
    <source>
        <dbReference type="ARBA" id="ARBA00022679"/>
    </source>
</evidence>
<dbReference type="PIRSF" id="PIRSF000732">
    <property type="entry name" value="PTS_enzyme_I"/>
    <property type="match status" value="1"/>
</dbReference>
<keyword evidence="13 17" id="KW-0479">Metal-binding</keyword>
<dbReference type="GO" id="GO:0005737">
    <property type="term" value="C:cytoplasm"/>
    <property type="evidence" value="ECO:0007669"/>
    <property type="project" value="UniProtKB-SubCell"/>
</dbReference>
<dbReference type="SUPFAM" id="SSF51621">
    <property type="entry name" value="Phosphoenolpyruvate/pyruvate domain"/>
    <property type="match status" value="1"/>
</dbReference>
<dbReference type="InterPro" id="IPR008279">
    <property type="entry name" value="PEP-util_enz_mobile_dom"/>
</dbReference>
<dbReference type="AlphaFoldDB" id="A0A0K8P4L6"/>
<keyword evidence="10 17" id="KW-0762">Sugar transport</keyword>
<evidence type="ECO:0000256" key="20">
    <source>
        <dbReference type="PIRSR" id="PIRSR000732-3"/>
    </source>
</evidence>
<dbReference type="InterPro" id="IPR000121">
    <property type="entry name" value="PEP_util_C"/>
</dbReference>
<dbReference type="InterPro" id="IPR018274">
    <property type="entry name" value="PEP_util_AS"/>
</dbReference>
<comment type="function">
    <text evidence="3 17">General (non sugar-specific) component of the phosphoenolpyruvate-dependent sugar phosphotransferase system (sugar PTS). This major carbohydrate active-transport system catalyzes the phosphorylation of incoming sugar substrates concomitantly with their translocation across the cell membrane. Enzyme I transfers the phosphoryl group from phosphoenolpyruvate (PEP) to the phosphoryl carrier protein (HPr).</text>
</comment>
<evidence type="ECO:0000259" key="23">
    <source>
        <dbReference type="Pfam" id="PF02896"/>
    </source>
</evidence>
<dbReference type="GO" id="GO:0009401">
    <property type="term" value="P:phosphoenolpyruvate-dependent sugar phosphotransferase system"/>
    <property type="evidence" value="ECO:0007669"/>
    <property type="project" value="UniProtKB-KW"/>
</dbReference>
<evidence type="ECO:0000313" key="26">
    <source>
        <dbReference type="Proteomes" id="UP000037660"/>
    </source>
</evidence>
<dbReference type="InterPro" id="IPR050499">
    <property type="entry name" value="PEP-utilizing_PTS_enzyme"/>
</dbReference>
<dbReference type="InterPro" id="IPR036637">
    <property type="entry name" value="Phosphohistidine_dom_sf"/>
</dbReference>
<dbReference type="PANTHER" id="PTHR46244:SF3">
    <property type="entry name" value="PHOSPHOENOLPYRUVATE-PROTEIN PHOSPHOTRANSFERASE"/>
    <property type="match status" value="1"/>
</dbReference>
<dbReference type="InterPro" id="IPR006318">
    <property type="entry name" value="PTS_EI-like"/>
</dbReference>
<dbReference type="RefSeq" id="WP_054021485.1">
    <property type="nucleotide sequence ID" value="NZ_BBYR01000051.1"/>
</dbReference>
<comment type="subcellular location">
    <subcellularLocation>
        <location evidence="4 17">Cytoplasm</location>
    </subcellularLocation>
</comment>
<evidence type="ECO:0000256" key="17">
    <source>
        <dbReference type="PIRNR" id="PIRNR000732"/>
    </source>
</evidence>
<protein>
    <recommendedName>
        <fullName evidence="7 17">Phosphoenolpyruvate-protein phosphotransferase</fullName>
        <ecNumber evidence="6 17">2.7.3.9</ecNumber>
    </recommendedName>
    <alternativeName>
        <fullName evidence="16 17">Phosphotransferase system, enzyme I</fullName>
    </alternativeName>
</protein>
<dbReference type="Pfam" id="PF05524">
    <property type="entry name" value="PEP-utilisers_N"/>
    <property type="match status" value="1"/>
</dbReference>
<comment type="cofactor">
    <cofactor evidence="2 17 20">
        <name>Mg(2+)</name>
        <dbReference type="ChEBI" id="CHEBI:18420"/>
    </cofactor>
</comment>
<keyword evidence="11 17" id="KW-0808">Transferase</keyword>
<feature type="binding site" evidence="19">
    <location>
        <position position="348"/>
    </location>
    <ligand>
        <name>phosphoenolpyruvate</name>
        <dbReference type="ChEBI" id="CHEBI:58702"/>
    </ligand>
</feature>
<comment type="caution">
    <text evidence="25">The sequence shown here is derived from an EMBL/GenBank/DDBJ whole genome shotgun (WGS) entry which is preliminary data.</text>
</comment>
<gene>
    <name evidence="25" type="ORF">ISF6_3496</name>
</gene>
<dbReference type="SUPFAM" id="SSF52009">
    <property type="entry name" value="Phosphohistidine domain"/>
    <property type="match status" value="1"/>
</dbReference>
<evidence type="ECO:0000256" key="1">
    <source>
        <dbReference type="ARBA" id="ARBA00000683"/>
    </source>
</evidence>
<dbReference type="PANTHER" id="PTHR46244">
    <property type="entry name" value="PHOSPHOENOLPYRUVATE-PROTEIN PHOSPHOTRANSFERASE"/>
    <property type="match status" value="1"/>
</dbReference>
<evidence type="ECO:0000256" key="5">
    <source>
        <dbReference type="ARBA" id="ARBA00007837"/>
    </source>
</evidence>
<comment type="catalytic activity">
    <reaction evidence="1 17">
        <text>L-histidyl-[protein] + phosphoenolpyruvate = N(pros)-phospho-L-histidyl-[protein] + pyruvate</text>
        <dbReference type="Rhea" id="RHEA:23880"/>
        <dbReference type="Rhea" id="RHEA-COMP:9745"/>
        <dbReference type="Rhea" id="RHEA-COMP:9746"/>
        <dbReference type="ChEBI" id="CHEBI:15361"/>
        <dbReference type="ChEBI" id="CHEBI:29979"/>
        <dbReference type="ChEBI" id="CHEBI:58702"/>
        <dbReference type="ChEBI" id="CHEBI:64837"/>
        <dbReference type="EC" id="2.7.3.9"/>
    </reaction>
</comment>
<reference evidence="25 26" key="2">
    <citation type="journal article" date="2016" name="Science">
        <title>A bacterium that degrades and assimilates poly(ethylene terephthalate).</title>
        <authorList>
            <person name="Yoshida S."/>
            <person name="Hiraga K."/>
            <person name="Takehana T."/>
            <person name="Taniguchi I."/>
            <person name="Yamaji H."/>
            <person name="Maeda Y."/>
            <person name="Toyohara K."/>
            <person name="Miyamoto K."/>
            <person name="Kimura Y."/>
            <person name="Oda K."/>
        </authorList>
    </citation>
    <scope>NUCLEOTIDE SEQUENCE [LARGE SCALE GENOMIC DNA]</scope>
    <source>
        <strain evidence="26">NBRC 110686 / TISTR 2288 / 201-F6</strain>
    </source>
</reference>
<reference evidence="26" key="1">
    <citation type="submission" date="2015-07" db="EMBL/GenBank/DDBJ databases">
        <title>Discovery of a poly(ethylene terephthalate assimilation.</title>
        <authorList>
            <person name="Yoshida S."/>
            <person name="Hiraga K."/>
            <person name="Takehana T."/>
            <person name="Taniguchi I."/>
            <person name="Yamaji H."/>
            <person name="Maeda Y."/>
            <person name="Toyohara K."/>
            <person name="Miyamoto K."/>
            <person name="Kimura Y."/>
            <person name="Oda K."/>
        </authorList>
    </citation>
    <scope>NUCLEOTIDE SEQUENCE [LARGE SCALE GENOMIC DNA]</scope>
    <source>
        <strain evidence="26">NBRC 110686 / TISTR 2288 / 201-F6</strain>
    </source>
</reference>
<evidence type="ECO:0000256" key="9">
    <source>
        <dbReference type="ARBA" id="ARBA00022490"/>
    </source>
</evidence>
<dbReference type="GO" id="GO:0008965">
    <property type="term" value="F:phosphoenolpyruvate-protein phosphotransferase activity"/>
    <property type="evidence" value="ECO:0007669"/>
    <property type="project" value="UniProtKB-EC"/>
</dbReference>
<dbReference type="InterPro" id="IPR023151">
    <property type="entry name" value="PEP_util_CS"/>
</dbReference>
<dbReference type="InterPro" id="IPR015813">
    <property type="entry name" value="Pyrv/PenolPyrv_kinase-like_dom"/>
</dbReference>
<dbReference type="InterPro" id="IPR036618">
    <property type="entry name" value="PtsI_HPr-bd_sf"/>
</dbReference>
<feature type="binding site" evidence="19">
    <location>
        <position position="311"/>
    </location>
    <ligand>
        <name>phosphoenolpyruvate</name>
        <dbReference type="ChEBI" id="CHEBI:58702"/>
    </ligand>
</feature>
<feature type="coiled-coil region" evidence="21">
    <location>
        <begin position="413"/>
        <end position="440"/>
    </location>
</feature>
<evidence type="ECO:0000256" key="7">
    <source>
        <dbReference type="ARBA" id="ARBA00016544"/>
    </source>
</evidence>
<organism evidence="25 26">
    <name type="scientific">Piscinibacter sakaiensis</name>
    <name type="common">Ideonella sakaiensis</name>
    <dbReference type="NCBI Taxonomy" id="1547922"/>
    <lineage>
        <taxon>Bacteria</taxon>
        <taxon>Pseudomonadati</taxon>
        <taxon>Pseudomonadota</taxon>
        <taxon>Betaproteobacteria</taxon>
        <taxon>Burkholderiales</taxon>
        <taxon>Sphaerotilaceae</taxon>
        <taxon>Piscinibacter</taxon>
    </lineage>
</organism>
<dbReference type="PROSITE" id="PS00742">
    <property type="entry name" value="PEP_ENZYMES_2"/>
    <property type="match status" value="1"/>
</dbReference>
<dbReference type="InterPro" id="IPR024692">
    <property type="entry name" value="PTS_EI"/>
</dbReference>
<evidence type="ECO:0000259" key="22">
    <source>
        <dbReference type="Pfam" id="PF00391"/>
    </source>
</evidence>